<name>A0A0G0I6Q5_9BACT</name>
<evidence type="ECO:0000256" key="5">
    <source>
        <dbReference type="ARBA" id="ARBA00023288"/>
    </source>
</evidence>
<evidence type="ECO:0000256" key="1">
    <source>
        <dbReference type="ARBA" id="ARBA00004459"/>
    </source>
</evidence>
<dbReference type="GO" id="GO:0009279">
    <property type="term" value="C:cell outer membrane"/>
    <property type="evidence" value="ECO:0007669"/>
    <property type="project" value="UniProtKB-SubCell"/>
</dbReference>
<feature type="chain" id="PRO_5002532625" evidence="7">
    <location>
        <begin position="25"/>
        <end position="251"/>
    </location>
</feature>
<keyword evidence="4" id="KW-0564">Palmitate</keyword>
<protein>
    <submittedName>
        <fullName evidence="8">Lipoprotein ylpA</fullName>
    </submittedName>
</protein>
<evidence type="ECO:0000256" key="6">
    <source>
        <dbReference type="SAM" id="MobiDB-lite"/>
    </source>
</evidence>
<keyword evidence="3" id="KW-0472">Membrane</keyword>
<organism evidence="8 9">
    <name type="scientific">Candidatus Yanofskybacteria bacterium GW2011_GWC2_37_9</name>
    <dbReference type="NCBI Taxonomy" id="1619028"/>
    <lineage>
        <taxon>Bacteria</taxon>
        <taxon>Candidatus Yanofskyibacteriota</taxon>
    </lineage>
</organism>
<feature type="region of interest" description="Disordered" evidence="6">
    <location>
        <begin position="185"/>
        <end position="206"/>
    </location>
</feature>
<evidence type="ECO:0000256" key="2">
    <source>
        <dbReference type="ARBA" id="ARBA00022729"/>
    </source>
</evidence>
<dbReference type="EMBL" id="LBTU01000032">
    <property type="protein sequence ID" value="KKQ46635.1"/>
    <property type="molecule type" value="Genomic_DNA"/>
</dbReference>
<proteinExistence type="predicted"/>
<dbReference type="PROSITE" id="PS51257">
    <property type="entry name" value="PROKAR_LIPOPROTEIN"/>
    <property type="match status" value="1"/>
</dbReference>
<dbReference type="PIRSF" id="PIRSF002859">
    <property type="entry name" value="Lipo_traT"/>
    <property type="match status" value="1"/>
</dbReference>
<comment type="caution">
    <text evidence="8">The sequence shown here is derived from an EMBL/GenBank/DDBJ whole genome shotgun (WGS) entry which is preliminary data.</text>
</comment>
<feature type="compositionally biased region" description="Polar residues" evidence="6">
    <location>
        <begin position="188"/>
        <end position="206"/>
    </location>
</feature>
<evidence type="ECO:0000256" key="3">
    <source>
        <dbReference type="ARBA" id="ARBA00023136"/>
    </source>
</evidence>
<keyword evidence="2 7" id="KW-0732">Signal</keyword>
<accession>A0A0G0I6Q5</accession>
<keyword evidence="5 8" id="KW-0449">Lipoprotein</keyword>
<evidence type="ECO:0000313" key="9">
    <source>
        <dbReference type="Proteomes" id="UP000034430"/>
    </source>
</evidence>
<dbReference type="InterPro" id="IPR008874">
    <property type="entry name" value="TraT_complement-R"/>
</dbReference>
<reference evidence="8 9" key="1">
    <citation type="journal article" date="2015" name="Nature">
        <title>rRNA introns, odd ribosomes, and small enigmatic genomes across a large radiation of phyla.</title>
        <authorList>
            <person name="Brown C.T."/>
            <person name="Hug L.A."/>
            <person name="Thomas B.C."/>
            <person name="Sharon I."/>
            <person name="Castelle C.J."/>
            <person name="Singh A."/>
            <person name="Wilkins M.J."/>
            <person name="Williams K.H."/>
            <person name="Banfield J.F."/>
        </authorList>
    </citation>
    <scope>NUCLEOTIDE SEQUENCE [LARGE SCALE GENOMIC DNA]</scope>
</reference>
<dbReference type="Proteomes" id="UP000034430">
    <property type="component" value="Unassembled WGS sequence"/>
</dbReference>
<sequence length="251" mass="26542">MKKISYLSATLAVATALSFLGGCAAMSTAIRYKDLNVQARPAETVFRKPLPASQKTVWVELGDTSGMGVRLSGLPALLMEKGYTVVQDPEKANLWFQTNIRYLGDANTPAIQEAMHASYGGPIAGAITGAIIGGVTSSSPNAPFAGAGIGGILGQAAEWITGELVKKVVYAVIVDVQLSEKSARSVSERQTANLQQGTGSRIQQDTGSYNSDRILYRNRLNATATQVNLDLETAKPALIDRITKSLAGILN</sequence>
<evidence type="ECO:0000313" key="8">
    <source>
        <dbReference type="EMBL" id="KKQ46635.1"/>
    </source>
</evidence>
<feature type="signal peptide" evidence="7">
    <location>
        <begin position="1"/>
        <end position="24"/>
    </location>
</feature>
<evidence type="ECO:0000256" key="7">
    <source>
        <dbReference type="SAM" id="SignalP"/>
    </source>
</evidence>
<gene>
    <name evidence="8" type="ORF">US65_C0032G0009</name>
</gene>
<dbReference type="AlphaFoldDB" id="A0A0G0I6Q5"/>
<evidence type="ECO:0000256" key="4">
    <source>
        <dbReference type="ARBA" id="ARBA00023139"/>
    </source>
</evidence>
<dbReference type="Pfam" id="PF05818">
    <property type="entry name" value="TraT"/>
    <property type="match status" value="1"/>
</dbReference>
<comment type="subcellular location">
    <subcellularLocation>
        <location evidence="1">Cell outer membrane</location>
        <topology evidence="1">Lipid-anchor</topology>
    </subcellularLocation>
</comment>